<evidence type="ECO:0000313" key="8">
    <source>
        <dbReference type="Proteomes" id="UP000032266"/>
    </source>
</evidence>
<feature type="transmembrane region" description="Helical" evidence="6">
    <location>
        <begin position="93"/>
        <end position="109"/>
    </location>
</feature>
<dbReference type="Pfam" id="PF01925">
    <property type="entry name" value="TauE"/>
    <property type="match status" value="1"/>
</dbReference>
<proteinExistence type="inferred from homology"/>
<evidence type="ECO:0000256" key="5">
    <source>
        <dbReference type="ARBA" id="ARBA00023136"/>
    </source>
</evidence>
<accession>A0A0C5VQF4</accession>
<dbReference type="STRING" id="1445510.YC6258_00459"/>
<feature type="transmembrane region" description="Helical" evidence="6">
    <location>
        <begin position="26"/>
        <end position="46"/>
    </location>
</feature>
<gene>
    <name evidence="7" type="ORF">YC6258_00459</name>
</gene>
<name>A0A0C5VQF4_9GAMM</name>
<comment type="subcellular location">
    <subcellularLocation>
        <location evidence="6">Cell membrane</location>
        <topology evidence="6">Multi-pass membrane protein</topology>
    </subcellularLocation>
    <subcellularLocation>
        <location evidence="1">Membrane</location>
        <topology evidence="1">Multi-pass membrane protein</topology>
    </subcellularLocation>
</comment>
<feature type="transmembrane region" description="Helical" evidence="6">
    <location>
        <begin position="67"/>
        <end position="87"/>
    </location>
</feature>
<feature type="transmembrane region" description="Helical" evidence="6">
    <location>
        <begin position="220"/>
        <end position="237"/>
    </location>
</feature>
<dbReference type="EMBL" id="CP007142">
    <property type="protein sequence ID" value="AJQ92509.1"/>
    <property type="molecule type" value="Genomic_DNA"/>
</dbReference>
<evidence type="ECO:0000256" key="6">
    <source>
        <dbReference type="RuleBase" id="RU363041"/>
    </source>
</evidence>
<keyword evidence="3 6" id="KW-0812">Transmembrane</keyword>
<evidence type="ECO:0000313" key="7">
    <source>
        <dbReference type="EMBL" id="AJQ92509.1"/>
    </source>
</evidence>
<keyword evidence="5 6" id="KW-0472">Membrane</keyword>
<dbReference type="RefSeq" id="WP_044615554.1">
    <property type="nucleotide sequence ID" value="NZ_CP007142.1"/>
</dbReference>
<comment type="similarity">
    <text evidence="2 6">Belongs to the 4-toluene sulfonate uptake permease (TSUP) (TC 2.A.102) family.</text>
</comment>
<dbReference type="Proteomes" id="UP000032266">
    <property type="component" value="Chromosome"/>
</dbReference>
<dbReference type="OrthoDB" id="6197550at2"/>
<reference evidence="7 8" key="1">
    <citation type="submission" date="2014-01" db="EMBL/GenBank/DDBJ databases">
        <title>Full genme sequencing of cellulolytic bacterium Gynuella sunshinyii YC6258T gen. nov., sp. nov.</title>
        <authorList>
            <person name="Khan H."/>
            <person name="Chung E.J."/>
            <person name="Chung Y.R."/>
        </authorList>
    </citation>
    <scope>NUCLEOTIDE SEQUENCE [LARGE SCALE GENOMIC DNA]</scope>
    <source>
        <strain evidence="7 8">YC6258</strain>
    </source>
</reference>
<dbReference type="InterPro" id="IPR002781">
    <property type="entry name" value="TM_pro_TauE-like"/>
</dbReference>
<feature type="transmembrane region" description="Helical" evidence="6">
    <location>
        <begin position="121"/>
        <end position="148"/>
    </location>
</feature>
<evidence type="ECO:0000256" key="3">
    <source>
        <dbReference type="ARBA" id="ARBA00022692"/>
    </source>
</evidence>
<dbReference type="HOGENOM" id="CLU_054750_4_1_6"/>
<dbReference type="AlphaFoldDB" id="A0A0C5VQF4"/>
<keyword evidence="6" id="KW-1003">Cell membrane</keyword>
<dbReference type="GO" id="GO:0005886">
    <property type="term" value="C:plasma membrane"/>
    <property type="evidence" value="ECO:0007669"/>
    <property type="project" value="UniProtKB-SubCell"/>
</dbReference>
<organism evidence="7 8">
    <name type="scientific">Gynuella sunshinyii YC6258</name>
    <dbReference type="NCBI Taxonomy" id="1445510"/>
    <lineage>
        <taxon>Bacteria</taxon>
        <taxon>Pseudomonadati</taxon>
        <taxon>Pseudomonadota</taxon>
        <taxon>Gammaproteobacteria</taxon>
        <taxon>Oceanospirillales</taxon>
        <taxon>Saccharospirillaceae</taxon>
        <taxon>Gynuella</taxon>
    </lineage>
</organism>
<keyword evidence="4 6" id="KW-1133">Transmembrane helix</keyword>
<evidence type="ECO:0000256" key="1">
    <source>
        <dbReference type="ARBA" id="ARBA00004141"/>
    </source>
</evidence>
<protein>
    <recommendedName>
        <fullName evidence="6">Probable membrane transporter protein</fullName>
    </recommendedName>
</protein>
<keyword evidence="8" id="KW-1185">Reference proteome</keyword>
<evidence type="ECO:0000256" key="2">
    <source>
        <dbReference type="ARBA" id="ARBA00009142"/>
    </source>
</evidence>
<dbReference type="KEGG" id="gsn:YC6258_00459"/>
<evidence type="ECO:0000256" key="4">
    <source>
        <dbReference type="ARBA" id="ARBA00022989"/>
    </source>
</evidence>
<sequence length="244" mass="26904">MWFIAFSTIALTSLLSGVLGMGGGMILMGVLAIIMPLSQAMIVHGLTQTVANLSRAWIHRREIHWSIFRWYLMGSQITLIGFFFFALTISKPWFFIALGSVALISQIIPKQLRIEVSKPRNALLCGLLVTASQLLVGVAGSILDLFFIRSRLSRYQVLATKAITQAVGHISKLIFWSGIAIGHLQTDFIAWWVLPVIIVLACAGSHYGAKILARMNDGQFRRITSTVLAIIGISYLVKGSMMLL</sequence>
<feature type="transmembrane region" description="Helical" evidence="6">
    <location>
        <begin position="189"/>
        <end position="208"/>
    </location>
</feature>